<feature type="chain" id="PRO_5041279405" evidence="1">
    <location>
        <begin position="24"/>
        <end position="86"/>
    </location>
</feature>
<gene>
    <name evidence="2" type="ORF">MACH26_03720</name>
</gene>
<evidence type="ECO:0000256" key="1">
    <source>
        <dbReference type="SAM" id="SignalP"/>
    </source>
</evidence>
<dbReference type="KEGG" id="pmaw:MACH26_03720"/>
<organism evidence="2 3">
    <name type="scientific">Planctobacterium marinum</name>
    <dbReference type="NCBI Taxonomy" id="1631968"/>
    <lineage>
        <taxon>Bacteria</taxon>
        <taxon>Pseudomonadati</taxon>
        <taxon>Pseudomonadota</taxon>
        <taxon>Gammaproteobacteria</taxon>
        <taxon>Alteromonadales</taxon>
        <taxon>Alteromonadaceae</taxon>
        <taxon>Planctobacterium</taxon>
    </lineage>
</organism>
<reference evidence="2" key="1">
    <citation type="submission" date="2023-01" db="EMBL/GenBank/DDBJ databases">
        <title>Complete genome sequence of Planctobacterium marinum strain Dej080120_11.</title>
        <authorList>
            <person name="Ueki S."/>
            <person name="Maruyama F."/>
        </authorList>
    </citation>
    <scope>NUCLEOTIDE SEQUENCE</scope>
    <source>
        <strain evidence="2">Dej080120_11</strain>
    </source>
</reference>
<dbReference type="RefSeq" id="WP_338290708.1">
    <property type="nucleotide sequence ID" value="NZ_AP027272.1"/>
</dbReference>
<protein>
    <submittedName>
        <fullName evidence="2">Uncharacterized protein</fullName>
    </submittedName>
</protein>
<dbReference type="Proteomes" id="UP001333710">
    <property type="component" value="Chromosome"/>
</dbReference>
<keyword evidence="1" id="KW-0732">Signal</keyword>
<keyword evidence="3" id="KW-1185">Reference proteome</keyword>
<accession>A0AA48HEG9</accession>
<feature type="signal peptide" evidence="1">
    <location>
        <begin position="1"/>
        <end position="23"/>
    </location>
</feature>
<sequence>MMNLKSKLVMAVLFSVLAGQVVAKPGKQEGQRKGPPPEAIEACANLQEGDAVTFETRRGDTLSGTCMMINDQLAAVPEGHKPPERN</sequence>
<proteinExistence type="predicted"/>
<dbReference type="AlphaFoldDB" id="A0AA48HEG9"/>
<evidence type="ECO:0000313" key="2">
    <source>
        <dbReference type="EMBL" id="BDX04851.1"/>
    </source>
</evidence>
<dbReference type="EMBL" id="AP027272">
    <property type="protein sequence ID" value="BDX04851.1"/>
    <property type="molecule type" value="Genomic_DNA"/>
</dbReference>
<name>A0AA48HEG9_9ALTE</name>
<evidence type="ECO:0000313" key="3">
    <source>
        <dbReference type="Proteomes" id="UP001333710"/>
    </source>
</evidence>